<protein>
    <recommendedName>
        <fullName evidence="1">aminodeoxychorismate synthase</fullName>
        <ecNumber evidence="1">2.6.1.85</ecNumber>
    </recommendedName>
</protein>
<dbReference type="InterPro" id="IPR006805">
    <property type="entry name" value="Anth_synth_I_N"/>
</dbReference>
<evidence type="ECO:0000259" key="4">
    <source>
        <dbReference type="Pfam" id="PF04715"/>
    </source>
</evidence>
<dbReference type="InterPro" id="IPR005801">
    <property type="entry name" value="ADC_synthase"/>
</dbReference>
<keyword evidence="6" id="KW-1185">Reference proteome</keyword>
<dbReference type="Pfam" id="PF00425">
    <property type="entry name" value="Chorismate_bind"/>
    <property type="match status" value="1"/>
</dbReference>
<dbReference type="InterPro" id="IPR019999">
    <property type="entry name" value="Anth_synth_I-like"/>
</dbReference>
<evidence type="ECO:0000256" key="2">
    <source>
        <dbReference type="ARBA" id="ARBA00022679"/>
    </source>
</evidence>
<dbReference type="PANTHER" id="PTHR11236">
    <property type="entry name" value="AMINOBENZOATE/ANTHRANILATE SYNTHASE"/>
    <property type="match status" value="1"/>
</dbReference>
<reference evidence="5 6" key="1">
    <citation type="submission" date="2015-10" db="EMBL/GenBank/DDBJ databases">
        <title>Candidatus Desulfofervidus auxilii, a hydrogenotrophic sulfate-reducing bacterium involved in the thermophilic anaerobic oxidation of methane.</title>
        <authorList>
            <person name="Krukenberg V."/>
            <person name="Richter M."/>
            <person name="Wegener G."/>
        </authorList>
    </citation>
    <scope>NUCLEOTIDE SEQUENCE [LARGE SCALE GENOMIC DNA]</scope>
    <source>
        <strain evidence="5 6">HS1</strain>
    </source>
</reference>
<dbReference type="AlphaFoldDB" id="A0A7U4TGX9"/>
<feature type="domain" description="Anthranilate synthase component I N-terminal" evidence="4">
    <location>
        <begin position="74"/>
        <end position="124"/>
    </location>
</feature>
<dbReference type="GO" id="GO:0046820">
    <property type="term" value="F:4-amino-4-deoxychorismate synthase activity"/>
    <property type="evidence" value="ECO:0007669"/>
    <property type="project" value="UniProtKB-EC"/>
</dbReference>
<proteinExistence type="predicted"/>
<evidence type="ECO:0000256" key="1">
    <source>
        <dbReference type="ARBA" id="ARBA00013139"/>
    </source>
</evidence>
<dbReference type="InterPro" id="IPR015890">
    <property type="entry name" value="Chorismate_C"/>
</dbReference>
<dbReference type="PANTHER" id="PTHR11236:SF50">
    <property type="entry name" value="AMINODEOXYCHORISMATE SYNTHASE COMPONENT 1"/>
    <property type="match status" value="1"/>
</dbReference>
<dbReference type="InterPro" id="IPR005802">
    <property type="entry name" value="ADC_synth_comp_1"/>
</dbReference>
<dbReference type="EMBL" id="CP013015">
    <property type="protein sequence ID" value="AMM41249.1"/>
    <property type="molecule type" value="Genomic_DNA"/>
</dbReference>
<keyword evidence="2" id="KW-0808">Transferase</keyword>
<name>A0A7U4TGX9_DESA2</name>
<dbReference type="NCBIfam" id="TIGR00553">
    <property type="entry name" value="pabB"/>
    <property type="match status" value="1"/>
</dbReference>
<dbReference type="GO" id="GO:0009396">
    <property type="term" value="P:folic acid-containing compound biosynthetic process"/>
    <property type="evidence" value="ECO:0007669"/>
    <property type="project" value="InterPro"/>
</dbReference>
<gene>
    <name evidence="5" type="ORF">HS1_001447</name>
</gene>
<evidence type="ECO:0000313" key="6">
    <source>
        <dbReference type="Proteomes" id="UP000070560"/>
    </source>
</evidence>
<dbReference type="EC" id="2.6.1.85" evidence="1"/>
<dbReference type="SUPFAM" id="SSF56322">
    <property type="entry name" value="ADC synthase"/>
    <property type="match status" value="1"/>
</dbReference>
<dbReference type="Gene3D" id="3.60.120.10">
    <property type="entry name" value="Anthranilate synthase"/>
    <property type="match status" value="1"/>
</dbReference>
<dbReference type="RefSeq" id="WP_066062988.1">
    <property type="nucleotide sequence ID" value="NZ_CP013015.1"/>
</dbReference>
<dbReference type="KEGG" id="daw:HS1_001447"/>
<sequence>MWHKQSYSIPYLPYKAFSGISHLPGAILLETQLPDTENRYSYLACEPQAVFEADVIDTSFWTFNRFLETYLPTHFIAGYIGYEACQWIEKLPPPGGKDINHPQIYLAAYPYFWQYDHLQKKWWLWSKESSNKIKPPPPLSMSSIMVKGKYLGANQTKKQYIKNVKAILSYIKAGDVYQVNYTQRFYFEYPSNPYILYLQLRTVQPVNYAAFINTGRGVVISASPELFLRIKGNKILTKPMKGTRPRGKTLSLDRKLKQELMTSSKERAENVMIVDLMRHDLGKFCVPGSIKTWPLFKVETYQTIHQMVSHVTGIIKPGVTLSQILQSTFPPGSVTGAPKKRAMEIIYNLEFQSRGVYTGIIGYAWQREMVFNVAIRTLEMVEQKVVMGSGGGIVVDSEPEAEYAESLLKTKATMEALRIL</sequence>
<organism evidence="5 6">
    <name type="scientific">Desulfofervidus auxilii</name>
    <dbReference type="NCBI Taxonomy" id="1621989"/>
    <lineage>
        <taxon>Bacteria</taxon>
        <taxon>Pseudomonadati</taxon>
        <taxon>Thermodesulfobacteriota</taxon>
        <taxon>Candidatus Desulfofervidia</taxon>
        <taxon>Candidatus Desulfofervidales</taxon>
        <taxon>Candidatus Desulfofervidaceae</taxon>
        <taxon>Candidatus Desulfofervidus</taxon>
    </lineage>
</organism>
<evidence type="ECO:0000259" key="3">
    <source>
        <dbReference type="Pfam" id="PF00425"/>
    </source>
</evidence>
<dbReference type="GO" id="GO:0000162">
    <property type="term" value="P:L-tryptophan biosynthetic process"/>
    <property type="evidence" value="ECO:0007669"/>
    <property type="project" value="TreeGrafter"/>
</dbReference>
<feature type="domain" description="Chorismate-utilising enzyme C-terminal" evidence="3">
    <location>
        <begin position="157"/>
        <end position="409"/>
    </location>
</feature>
<accession>A0A7U4TGX9</accession>
<dbReference type="Pfam" id="PF04715">
    <property type="entry name" value="Anth_synt_I_N"/>
    <property type="match status" value="1"/>
</dbReference>
<dbReference type="PRINTS" id="PR00095">
    <property type="entry name" value="ANTSNTHASEI"/>
</dbReference>
<evidence type="ECO:0000313" key="5">
    <source>
        <dbReference type="EMBL" id="AMM41249.1"/>
    </source>
</evidence>
<dbReference type="Proteomes" id="UP000070560">
    <property type="component" value="Chromosome"/>
</dbReference>
<dbReference type="OrthoDB" id="9803598at2"/>